<dbReference type="Pfam" id="PF20765">
    <property type="entry name" value="Phage_tail_terminator_8"/>
    <property type="match status" value="1"/>
</dbReference>
<dbReference type="InterPro" id="IPR049254">
    <property type="entry name" value="Phage_tail_terminator"/>
</dbReference>
<sequence length="141" mass="16340">MQVTINDVRHGLMQALDAAFPDIPISGEEIKQELNPPHFFVRLLDVDHTRELGRRYRREHPFVVHYFGPERANHEAYDMAEQLAAALEWITVGGRPAFGQDMDIQVVDGVLLFSVSFRLMVWKKPTVTPPMEKMNLREELR</sequence>
<evidence type="ECO:0000313" key="1">
    <source>
        <dbReference type="EMBL" id="SFF23093.1"/>
    </source>
</evidence>
<proteinExistence type="predicted"/>
<dbReference type="OrthoDB" id="2063617at2"/>
<dbReference type="RefSeq" id="WP_046233675.1">
    <property type="nucleotide sequence ID" value="NZ_FONN01000019.1"/>
</dbReference>
<dbReference type="Proteomes" id="UP000183410">
    <property type="component" value="Unassembled WGS sequence"/>
</dbReference>
<accession>A0A1I2H140</accession>
<keyword evidence="2" id="KW-1185">Reference proteome</keyword>
<reference evidence="2" key="1">
    <citation type="submission" date="2016-10" db="EMBL/GenBank/DDBJ databases">
        <authorList>
            <person name="Varghese N."/>
            <person name="Submissions S."/>
        </authorList>
    </citation>
    <scope>NUCLEOTIDE SEQUENCE [LARGE SCALE GENOMIC DNA]</scope>
    <source>
        <strain evidence="2">CGMCC 1.10223</strain>
    </source>
</reference>
<name>A0A1I2H140_9BACL</name>
<protein>
    <submittedName>
        <fullName evidence="1">Uncharacterized protein</fullName>
    </submittedName>
</protein>
<dbReference type="AlphaFoldDB" id="A0A1I2H140"/>
<gene>
    <name evidence="1" type="ORF">SAMN04487969_11971</name>
</gene>
<organism evidence="1 2">
    <name type="scientific">Paenibacillus algorifonticola</name>
    <dbReference type="NCBI Taxonomy" id="684063"/>
    <lineage>
        <taxon>Bacteria</taxon>
        <taxon>Bacillati</taxon>
        <taxon>Bacillota</taxon>
        <taxon>Bacilli</taxon>
        <taxon>Bacillales</taxon>
        <taxon>Paenibacillaceae</taxon>
        <taxon>Paenibacillus</taxon>
    </lineage>
</organism>
<evidence type="ECO:0000313" key="2">
    <source>
        <dbReference type="Proteomes" id="UP000183410"/>
    </source>
</evidence>
<dbReference type="EMBL" id="FONN01000019">
    <property type="protein sequence ID" value="SFF23093.1"/>
    <property type="molecule type" value="Genomic_DNA"/>
</dbReference>